<feature type="transmembrane region" description="Helical" evidence="1">
    <location>
        <begin position="202"/>
        <end position="224"/>
    </location>
</feature>
<evidence type="ECO:0000313" key="3">
    <source>
        <dbReference type="Proteomes" id="UP001484199"/>
    </source>
</evidence>
<proteinExistence type="predicted"/>
<feature type="transmembrane region" description="Helical" evidence="1">
    <location>
        <begin position="159"/>
        <end position="182"/>
    </location>
</feature>
<dbReference type="RefSeq" id="WP_341266383.1">
    <property type="nucleotide sequence ID" value="NZ_CP146843.1"/>
</dbReference>
<keyword evidence="3" id="KW-1185">Reference proteome</keyword>
<dbReference type="PROSITE" id="PS51257">
    <property type="entry name" value="PROKAR_LIPOPROTEIN"/>
    <property type="match status" value="1"/>
</dbReference>
<feature type="transmembrane region" description="Helical" evidence="1">
    <location>
        <begin position="86"/>
        <end position="113"/>
    </location>
</feature>
<accession>A0ABZ2U888</accession>
<dbReference type="Proteomes" id="UP001484199">
    <property type="component" value="Chromosome"/>
</dbReference>
<protein>
    <submittedName>
        <fullName evidence="2">YitT family protein</fullName>
    </submittedName>
</protein>
<feature type="transmembrane region" description="Helical" evidence="1">
    <location>
        <begin position="43"/>
        <end position="66"/>
    </location>
</feature>
<sequence length="259" mass="30421">MNQKRKDTYVLFSFITLFIVLSCCGIINYYYQYVFMQKIEIYISILLSIFGFYFFLLPEQFIIGGLESNLICLDKIFFYNKKKQKYVLSSTNGIIIIRIIILLFALCLLFQKYTDSKQIFFSSIIFSFLFSFITKTFNYSRIKPNTIITQFPLFIKKNIFYKLFLSSIIVGLTIGMSASVILKNKYASGGTDILFQFINSIFKLKLSNILLIMDGTFILLSFIIDLKRKTNNKRKIIMKYIFSITAFLIIFFIIKLRTV</sequence>
<name>A0ABZ2U888_ASHYP</name>
<feature type="transmembrane region" description="Helical" evidence="1">
    <location>
        <begin position="119"/>
        <end position="138"/>
    </location>
</feature>
<keyword evidence="1" id="KW-1133">Transmembrane helix</keyword>
<dbReference type="InterPro" id="IPR003740">
    <property type="entry name" value="YitT"/>
</dbReference>
<feature type="transmembrane region" description="Helical" evidence="1">
    <location>
        <begin position="236"/>
        <end position="254"/>
    </location>
</feature>
<gene>
    <name evidence="2" type="ORF">AshY1_03660</name>
</gene>
<evidence type="ECO:0000256" key="1">
    <source>
        <dbReference type="SAM" id="Phobius"/>
    </source>
</evidence>
<keyword evidence="1" id="KW-0472">Membrane</keyword>
<dbReference type="EMBL" id="CP146843">
    <property type="protein sequence ID" value="WYY26479.1"/>
    <property type="molecule type" value="Genomic_DNA"/>
</dbReference>
<reference evidence="2" key="1">
    <citation type="submission" date="2024-03" db="EMBL/GenBank/DDBJ databases">
        <title>The Complete Genome of 'Candidatus Phytoplasma fraxini' AshY1 from the Ash Yellows Group.</title>
        <authorList>
            <person name="Boehm J.W."/>
            <person name="Huettel B."/>
            <person name="Schneider B."/>
            <person name="Kube M."/>
        </authorList>
    </citation>
    <scope>NUCLEOTIDE SEQUENCE [LARGE SCALE GENOMIC DNA]</scope>
    <source>
        <strain evidence="2">AshY1</strain>
    </source>
</reference>
<keyword evidence="1" id="KW-0812">Transmembrane</keyword>
<feature type="transmembrane region" description="Helical" evidence="1">
    <location>
        <begin position="9"/>
        <end position="31"/>
    </location>
</feature>
<evidence type="ECO:0000313" key="2">
    <source>
        <dbReference type="EMBL" id="WYY26479.1"/>
    </source>
</evidence>
<dbReference type="Pfam" id="PF02588">
    <property type="entry name" value="YitT_membrane"/>
    <property type="match status" value="1"/>
</dbReference>
<organism evidence="2 3">
    <name type="scientific">Ash yellows phytoplasma</name>
    <dbReference type="NCBI Taxonomy" id="35780"/>
    <lineage>
        <taxon>Bacteria</taxon>
        <taxon>Bacillati</taxon>
        <taxon>Mycoplasmatota</taxon>
        <taxon>Mollicutes</taxon>
        <taxon>Acholeplasmatales</taxon>
        <taxon>Acholeplasmataceae</taxon>
        <taxon>Candidatus Phytoplasma</taxon>
        <taxon>16SrVII (Ash yellows group)</taxon>
    </lineage>
</organism>